<protein>
    <submittedName>
        <fullName evidence="1">Uncharacterized protein</fullName>
    </submittedName>
</protein>
<keyword evidence="2" id="KW-1185">Reference proteome</keyword>
<dbReference type="EMBL" id="BMJC01000001">
    <property type="protein sequence ID" value="GGA92410.1"/>
    <property type="molecule type" value="Genomic_DNA"/>
</dbReference>
<gene>
    <name evidence="1" type="ORF">GCM10011511_14760</name>
</gene>
<reference evidence="1" key="2">
    <citation type="submission" date="2020-09" db="EMBL/GenBank/DDBJ databases">
        <authorList>
            <person name="Sun Q."/>
            <person name="Zhou Y."/>
        </authorList>
    </citation>
    <scope>NUCLEOTIDE SEQUENCE</scope>
    <source>
        <strain evidence="1">CGMCC 1.15448</strain>
    </source>
</reference>
<proteinExistence type="predicted"/>
<evidence type="ECO:0000313" key="1">
    <source>
        <dbReference type="EMBL" id="GGA92410.1"/>
    </source>
</evidence>
<organism evidence="1 2">
    <name type="scientific">Puia dinghuensis</name>
    <dbReference type="NCBI Taxonomy" id="1792502"/>
    <lineage>
        <taxon>Bacteria</taxon>
        <taxon>Pseudomonadati</taxon>
        <taxon>Bacteroidota</taxon>
        <taxon>Chitinophagia</taxon>
        <taxon>Chitinophagales</taxon>
        <taxon>Chitinophagaceae</taxon>
        <taxon>Puia</taxon>
    </lineage>
</organism>
<reference evidence="1" key="1">
    <citation type="journal article" date="2014" name="Int. J. Syst. Evol. Microbiol.">
        <title>Complete genome sequence of Corynebacterium casei LMG S-19264T (=DSM 44701T), isolated from a smear-ripened cheese.</title>
        <authorList>
            <consortium name="US DOE Joint Genome Institute (JGI-PGF)"/>
            <person name="Walter F."/>
            <person name="Albersmeier A."/>
            <person name="Kalinowski J."/>
            <person name="Ruckert C."/>
        </authorList>
    </citation>
    <scope>NUCLEOTIDE SEQUENCE</scope>
    <source>
        <strain evidence="1">CGMCC 1.15448</strain>
    </source>
</reference>
<sequence>MTPDKESLYNYGVDLKPFLDTAFYKPTMLHRTIHSKEEYLCNIALVLIVPNNGAVVTGFVLKGQDLFYSISIGKQIDSALIPCGQIVFKK</sequence>
<comment type="caution">
    <text evidence="1">The sequence shown here is derived from an EMBL/GenBank/DDBJ whole genome shotgun (WGS) entry which is preliminary data.</text>
</comment>
<dbReference type="AlphaFoldDB" id="A0A8J2XS55"/>
<name>A0A8J2XS55_9BACT</name>
<evidence type="ECO:0000313" key="2">
    <source>
        <dbReference type="Proteomes" id="UP000607559"/>
    </source>
</evidence>
<accession>A0A8J2XS55</accession>
<dbReference type="Proteomes" id="UP000607559">
    <property type="component" value="Unassembled WGS sequence"/>
</dbReference>